<feature type="compositionally biased region" description="Basic and acidic residues" evidence="1">
    <location>
        <begin position="33"/>
        <end position="49"/>
    </location>
</feature>
<dbReference type="KEGG" id="hfl:PUV54_05360"/>
<reference evidence="3" key="1">
    <citation type="submission" date="2023-02" db="EMBL/GenBank/DDBJ databases">
        <title>Genome sequence of Hyphococcus flavus.</title>
        <authorList>
            <person name="Rong J.-C."/>
            <person name="Zhao Q."/>
            <person name="Yi M."/>
            <person name="Wu J.-Y."/>
        </authorList>
    </citation>
    <scope>NUCLEOTIDE SEQUENCE</scope>
    <source>
        <strain evidence="3">MCCC 1K03223</strain>
    </source>
</reference>
<keyword evidence="4" id="KW-1185">Reference proteome</keyword>
<keyword evidence="2" id="KW-1133">Transmembrane helix</keyword>
<sequence length="118" mass="12764">MFFDKCISIINKTAEQPPQAKARAAMLPAKGPNKKDRETGAQERKEKKSGTGKTRTAQEKIKRVAKHRKEKEKPMRNTNSPDTLGKFGGIVNGLAVFVTVSLIGVGYFSALGSFAGVA</sequence>
<dbReference type="RefSeq" id="WP_274494557.1">
    <property type="nucleotide sequence ID" value="NZ_CP118166.1"/>
</dbReference>
<proteinExistence type="predicted"/>
<feature type="region of interest" description="Disordered" evidence="1">
    <location>
        <begin position="14"/>
        <end position="84"/>
    </location>
</feature>
<evidence type="ECO:0000256" key="2">
    <source>
        <dbReference type="SAM" id="Phobius"/>
    </source>
</evidence>
<keyword evidence="2" id="KW-0472">Membrane</keyword>
<evidence type="ECO:0000256" key="1">
    <source>
        <dbReference type="SAM" id="MobiDB-lite"/>
    </source>
</evidence>
<feature type="transmembrane region" description="Helical" evidence="2">
    <location>
        <begin position="94"/>
        <end position="117"/>
    </location>
</feature>
<evidence type="ECO:0000313" key="3">
    <source>
        <dbReference type="EMBL" id="WDI32622.1"/>
    </source>
</evidence>
<dbReference type="AlphaFoldDB" id="A0AAF0CI88"/>
<organism evidence="3 4">
    <name type="scientific">Hyphococcus flavus</name>
    <dbReference type="NCBI Taxonomy" id="1866326"/>
    <lineage>
        <taxon>Bacteria</taxon>
        <taxon>Pseudomonadati</taxon>
        <taxon>Pseudomonadota</taxon>
        <taxon>Alphaproteobacteria</taxon>
        <taxon>Parvularculales</taxon>
        <taxon>Parvularculaceae</taxon>
        <taxon>Hyphococcus</taxon>
    </lineage>
</organism>
<accession>A0AAF0CI88</accession>
<evidence type="ECO:0000313" key="4">
    <source>
        <dbReference type="Proteomes" id="UP001214043"/>
    </source>
</evidence>
<gene>
    <name evidence="3" type="ORF">PUV54_05360</name>
</gene>
<protein>
    <submittedName>
        <fullName evidence="3">Uncharacterized protein</fullName>
    </submittedName>
</protein>
<dbReference type="EMBL" id="CP118166">
    <property type="protein sequence ID" value="WDI32622.1"/>
    <property type="molecule type" value="Genomic_DNA"/>
</dbReference>
<dbReference type="Proteomes" id="UP001214043">
    <property type="component" value="Chromosome"/>
</dbReference>
<keyword evidence="2" id="KW-0812">Transmembrane</keyword>
<name>A0AAF0CI88_9PROT</name>